<gene>
    <name evidence="2" type="ORF">NAEGRDRAFT_32007</name>
</gene>
<dbReference type="InterPro" id="IPR008991">
    <property type="entry name" value="Translation_prot_SH3-like_sf"/>
</dbReference>
<protein>
    <submittedName>
        <fullName evidence="2">Predicted protein</fullName>
    </submittedName>
</protein>
<evidence type="ECO:0000259" key="1">
    <source>
        <dbReference type="Pfam" id="PF21485"/>
    </source>
</evidence>
<dbReference type="eggNOG" id="KOG3271">
    <property type="taxonomic scope" value="Eukaryota"/>
</dbReference>
<dbReference type="GO" id="GO:0003746">
    <property type="term" value="F:translation elongation factor activity"/>
    <property type="evidence" value="ECO:0007669"/>
    <property type="project" value="InterPro"/>
</dbReference>
<sequence>MKSYTHTIESDKIKKGSYLLINGNPCKILTCFFQKTGRHGTKKAYLCGVDIFTGDTYETIQLAKTTQYVPVVEKKNYKFESLYSEEEWHYVKVSNNEGEIVEFMVKNDKIVEILMTGCESNMEFYVNTICGMGIEEVTSVETRLISQESQQIQPNE</sequence>
<dbReference type="KEGG" id="ngr:NAEGRDRAFT_32007"/>
<keyword evidence="3" id="KW-1185">Reference proteome</keyword>
<dbReference type="SUPFAM" id="SSF50104">
    <property type="entry name" value="Translation proteins SH3-like domain"/>
    <property type="match status" value="1"/>
</dbReference>
<dbReference type="InterPro" id="IPR001884">
    <property type="entry name" value="IF5A-like"/>
</dbReference>
<dbReference type="STRING" id="5762.D2V8F6"/>
<reference evidence="2 3" key="1">
    <citation type="journal article" date="2010" name="Cell">
        <title>The genome of Naegleria gruberi illuminates early eukaryotic versatility.</title>
        <authorList>
            <person name="Fritz-Laylin L.K."/>
            <person name="Prochnik S.E."/>
            <person name="Ginger M.L."/>
            <person name="Dacks J.B."/>
            <person name="Carpenter M.L."/>
            <person name="Field M.C."/>
            <person name="Kuo A."/>
            <person name="Paredez A."/>
            <person name="Chapman J."/>
            <person name="Pham J."/>
            <person name="Shu S."/>
            <person name="Neupane R."/>
            <person name="Cipriano M."/>
            <person name="Mancuso J."/>
            <person name="Tu H."/>
            <person name="Salamov A."/>
            <person name="Lindquist E."/>
            <person name="Shapiro H."/>
            <person name="Lucas S."/>
            <person name="Grigoriev I.V."/>
            <person name="Cande W.Z."/>
            <person name="Fulton C."/>
            <person name="Rokhsar D.S."/>
            <person name="Dawson S.C."/>
        </authorList>
    </citation>
    <scope>NUCLEOTIDE SEQUENCE [LARGE SCALE GENOMIC DNA]</scope>
    <source>
        <strain evidence="2 3">NEG-M</strain>
    </source>
</reference>
<dbReference type="RefSeq" id="XP_002679544.1">
    <property type="nucleotide sequence ID" value="XM_002679498.1"/>
</dbReference>
<dbReference type="OrthoDB" id="9975114at2759"/>
<organism evidence="3">
    <name type="scientific">Naegleria gruberi</name>
    <name type="common">Amoeba</name>
    <dbReference type="NCBI Taxonomy" id="5762"/>
    <lineage>
        <taxon>Eukaryota</taxon>
        <taxon>Discoba</taxon>
        <taxon>Heterolobosea</taxon>
        <taxon>Tetramitia</taxon>
        <taxon>Eutetramitia</taxon>
        <taxon>Vahlkampfiidae</taxon>
        <taxon>Naegleria</taxon>
    </lineage>
</organism>
<dbReference type="GeneID" id="8848819"/>
<dbReference type="VEuPathDB" id="AmoebaDB:NAEGRDRAFT_32007"/>
<dbReference type="GO" id="GO:0003723">
    <property type="term" value="F:RNA binding"/>
    <property type="evidence" value="ECO:0007669"/>
    <property type="project" value="InterPro"/>
</dbReference>
<dbReference type="GO" id="GO:0045901">
    <property type="term" value="P:positive regulation of translational elongation"/>
    <property type="evidence" value="ECO:0007669"/>
    <property type="project" value="InterPro"/>
</dbReference>
<dbReference type="AlphaFoldDB" id="D2V8F6"/>
<dbReference type="Gene3D" id="2.30.30.30">
    <property type="match status" value="1"/>
</dbReference>
<evidence type="ECO:0000313" key="3">
    <source>
        <dbReference type="Proteomes" id="UP000006671"/>
    </source>
</evidence>
<dbReference type="PANTHER" id="PTHR11673">
    <property type="entry name" value="TRANSLATION INITIATION FACTOR 5A FAMILY MEMBER"/>
    <property type="match status" value="1"/>
</dbReference>
<dbReference type="InterPro" id="IPR014722">
    <property type="entry name" value="Rib_uL2_dom2"/>
</dbReference>
<dbReference type="EMBL" id="GG738857">
    <property type="protein sequence ID" value="EFC46800.1"/>
    <property type="molecule type" value="Genomic_DNA"/>
</dbReference>
<dbReference type="GO" id="GO:0043022">
    <property type="term" value="F:ribosome binding"/>
    <property type="evidence" value="ECO:0007669"/>
    <property type="project" value="InterPro"/>
</dbReference>
<proteinExistence type="predicted"/>
<dbReference type="Proteomes" id="UP000006671">
    <property type="component" value="Unassembled WGS sequence"/>
</dbReference>
<feature type="domain" description="Translation initiation factor 5A-like N-terminal" evidence="1">
    <location>
        <begin position="3"/>
        <end position="61"/>
    </location>
</feature>
<dbReference type="InParanoid" id="D2V8F6"/>
<dbReference type="Pfam" id="PF21485">
    <property type="entry name" value="IF5A-like_N"/>
    <property type="match status" value="1"/>
</dbReference>
<name>D2V8F6_NAEGR</name>
<accession>D2V8F6</accession>
<dbReference type="InterPro" id="IPR048670">
    <property type="entry name" value="IF5A-like_N"/>
</dbReference>
<evidence type="ECO:0000313" key="2">
    <source>
        <dbReference type="EMBL" id="EFC46800.1"/>
    </source>
</evidence>